<dbReference type="InterPro" id="IPR036264">
    <property type="entry name" value="Bact_exopeptidase_dim_dom"/>
</dbReference>
<dbReference type="InterPro" id="IPR011650">
    <property type="entry name" value="Peptidase_M20_dimer"/>
</dbReference>
<dbReference type="Proteomes" id="UP000282007">
    <property type="component" value="Chromosome"/>
</dbReference>
<accession>A0A3M0EBD7</accession>
<dbReference type="PANTHER" id="PTHR43808">
    <property type="entry name" value="ACETYLORNITHINE DEACETYLASE"/>
    <property type="match status" value="1"/>
</dbReference>
<organism evidence="5 6">
    <name type="scientific">Haloplanus aerogenes</name>
    <dbReference type="NCBI Taxonomy" id="660522"/>
    <lineage>
        <taxon>Archaea</taxon>
        <taxon>Methanobacteriati</taxon>
        <taxon>Methanobacteriota</taxon>
        <taxon>Stenosarchaea group</taxon>
        <taxon>Halobacteria</taxon>
        <taxon>Halobacteriales</taxon>
        <taxon>Haloferacaceae</taxon>
        <taxon>Haloplanus</taxon>
    </lineage>
</organism>
<evidence type="ECO:0000313" key="4">
    <source>
        <dbReference type="EMBL" id="AZH25589.1"/>
    </source>
</evidence>
<keyword evidence="2 4" id="KW-0378">Hydrolase</keyword>
<dbReference type="NCBIfam" id="NF006402">
    <property type="entry name" value="PRK08651.1-5"/>
    <property type="match status" value="1"/>
</dbReference>
<protein>
    <submittedName>
        <fullName evidence="5">Acetylornithine deacetylase</fullName>
    </submittedName>
    <submittedName>
        <fullName evidence="4">M20/M25/M40 family metallo-hydrolase</fullName>
    </submittedName>
</protein>
<dbReference type="GO" id="GO:0016787">
    <property type="term" value="F:hydrolase activity"/>
    <property type="evidence" value="ECO:0007669"/>
    <property type="project" value="UniProtKB-KW"/>
</dbReference>
<evidence type="ECO:0000259" key="3">
    <source>
        <dbReference type="Pfam" id="PF07687"/>
    </source>
</evidence>
<dbReference type="SUPFAM" id="SSF53187">
    <property type="entry name" value="Zn-dependent exopeptidases"/>
    <property type="match status" value="1"/>
</dbReference>
<dbReference type="InterPro" id="IPR050072">
    <property type="entry name" value="Peptidase_M20A"/>
</dbReference>
<evidence type="ECO:0000313" key="7">
    <source>
        <dbReference type="Proteomes" id="UP000282007"/>
    </source>
</evidence>
<dbReference type="Pfam" id="PF01546">
    <property type="entry name" value="Peptidase_M20"/>
    <property type="match status" value="1"/>
</dbReference>
<dbReference type="InterPro" id="IPR002933">
    <property type="entry name" value="Peptidase_M20"/>
</dbReference>
<evidence type="ECO:0000313" key="5">
    <source>
        <dbReference type="EMBL" id="RMB25310.1"/>
    </source>
</evidence>
<evidence type="ECO:0000256" key="2">
    <source>
        <dbReference type="ARBA" id="ARBA00022801"/>
    </source>
</evidence>
<dbReference type="CDD" id="cd08659">
    <property type="entry name" value="M20_ArgE_DapE-like"/>
    <property type="match status" value="1"/>
</dbReference>
<dbReference type="AlphaFoldDB" id="A0A3M0EBD7"/>
<reference evidence="4 7" key="2">
    <citation type="submission" date="2018-07" db="EMBL/GenBank/DDBJ databases">
        <title>Genome sequences of Haloplanus aerogenes JCM 16430T.</title>
        <authorList>
            <person name="Kim Y.B."/>
            <person name="Roh S.W."/>
        </authorList>
    </citation>
    <scope>NUCLEOTIDE SEQUENCE [LARGE SCALE GENOMIC DNA]</scope>
    <source>
        <strain evidence="4 7">JCM 16430</strain>
    </source>
</reference>
<evidence type="ECO:0000313" key="6">
    <source>
        <dbReference type="Proteomes" id="UP000277326"/>
    </source>
</evidence>
<evidence type="ECO:0000256" key="1">
    <source>
        <dbReference type="ARBA" id="ARBA00022723"/>
    </source>
</evidence>
<keyword evidence="7" id="KW-1185">Reference proteome</keyword>
<dbReference type="KEGG" id="haer:DU502_09430"/>
<dbReference type="OrthoDB" id="64254at2157"/>
<dbReference type="SUPFAM" id="SSF55031">
    <property type="entry name" value="Bacterial exopeptidase dimerisation domain"/>
    <property type="match status" value="1"/>
</dbReference>
<proteinExistence type="predicted"/>
<dbReference type="EMBL" id="CP034145">
    <property type="protein sequence ID" value="AZH25589.1"/>
    <property type="molecule type" value="Genomic_DNA"/>
</dbReference>
<dbReference type="PANTHER" id="PTHR43808:SF28">
    <property type="entry name" value="[LYSW]-LYSINE_[LYSW]-ORNITHINE HYDROLASE"/>
    <property type="match status" value="1"/>
</dbReference>
<keyword evidence="1" id="KW-0479">Metal-binding</keyword>
<dbReference type="Gene3D" id="3.30.70.360">
    <property type="match status" value="1"/>
</dbReference>
<dbReference type="Proteomes" id="UP000277326">
    <property type="component" value="Unassembled WGS sequence"/>
</dbReference>
<reference evidence="5 6" key="1">
    <citation type="journal article" date="2015" name="Stand. Genomic Sci.">
        <title>Genomic Encyclopedia of Bacterial and Archaeal Type Strains, Phase III: the genomes of soil and plant-associated and newly described type strains.</title>
        <authorList>
            <person name="Whitman W.B."/>
            <person name="Woyke T."/>
            <person name="Klenk H.P."/>
            <person name="Zhou Y."/>
            <person name="Lilburn T.G."/>
            <person name="Beck B.J."/>
            <person name="De Vos P."/>
            <person name="Vandamme P."/>
            <person name="Eisen J.A."/>
            <person name="Garrity G."/>
            <person name="Hugenholtz P."/>
            <person name="Kyrpides N.C."/>
        </authorList>
    </citation>
    <scope>NUCLEOTIDE SEQUENCE [LARGE SCALE GENOMIC DNA]</scope>
    <source>
        <strain evidence="5 6">CGMCC 1.10124</strain>
    </source>
</reference>
<dbReference type="Gene3D" id="3.40.630.10">
    <property type="entry name" value="Zn peptidases"/>
    <property type="match status" value="1"/>
</dbReference>
<dbReference type="Pfam" id="PF07687">
    <property type="entry name" value="M20_dimer"/>
    <property type="match status" value="1"/>
</dbReference>
<dbReference type="GeneID" id="38471506"/>
<gene>
    <name evidence="5" type="ORF">ATH50_0396</name>
    <name evidence="4" type="ORF">DU502_09430</name>
</gene>
<sequence>MTAASSAFDPIDFLDSAVRIQSHEDVTEMRDVLVETLSDHGVDPLVDDAGNTLATKGSGSPHVVLNTHIDTVSPHVPYDREDGVIHGRGSCDAKGPLAAILSAFLAFDADAHDGRLTLAITPDEEVYSTGAAALDLTTLSGVSDPTADAYIVGEPTGLDVCTAAKGRFEGTIDLSGRNAHAAEPESGVNAVAAAEGALEAIRTFDADRDPHPDLGPATLTPTVIEGGEATNQVPADCAITVDRRSVPPESADGFRAGLETAVDDATPESVGVDFELTERPTPFLEAFATDADEPVVRHLAAAAERVTDGAAGTVRPFTAATEASYFAPAPTVVFGPGVLADDAGPVAHADREYVRVAEVERAATALSDALSALFG</sequence>
<feature type="domain" description="Peptidase M20 dimerisation" evidence="3">
    <location>
        <begin position="163"/>
        <end position="268"/>
    </location>
</feature>
<name>A0A3M0EBD7_9EURY</name>
<dbReference type="GO" id="GO:0046872">
    <property type="term" value="F:metal ion binding"/>
    <property type="evidence" value="ECO:0007669"/>
    <property type="project" value="UniProtKB-KW"/>
</dbReference>
<dbReference type="EMBL" id="REFS01000001">
    <property type="protein sequence ID" value="RMB25310.1"/>
    <property type="molecule type" value="Genomic_DNA"/>
</dbReference>
<dbReference type="RefSeq" id="WP_121919127.1">
    <property type="nucleotide sequence ID" value="NZ_CP034145.1"/>
</dbReference>
<reference evidence="5" key="3">
    <citation type="submission" date="2018-10" db="EMBL/GenBank/DDBJ databases">
        <authorList>
            <person name="Whitman W."/>
            <person name="Huntemann M."/>
            <person name="Clum A."/>
            <person name="Pillay M."/>
            <person name="Palaniappan K."/>
            <person name="Varghese N."/>
            <person name="Mikhailova N."/>
            <person name="Stamatis D."/>
            <person name="Reddy T."/>
            <person name="Daum C."/>
            <person name="Shapiro N."/>
            <person name="Ivanova N."/>
            <person name="Kyrpides N."/>
            <person name="Woyke T."/>
        </authorList>
    </citation>
    <scope>NUCLEOTIDE SEQUENCE</scope>
    <source>
        <strain evidence="5">CGMCC 1.10124</strain>
    </source>
</reference>